<dbReference type="Proteomes" id="UP000053647">
    <property type="component" value="Unassembled WGS sequence"/>
</dbReference>
<dbReference type="PIRSF" id="PIRSF000097">
    <property type="entry name" value="AKR"/>
    <property type="match status" value="1"/>
</dbReference>
<dbReference type="AlphaFoldDB" id="A0A0C9TCC5"/>
<evidence type="ECO:0000313" key="3">
    <source>
        <dbReference type="Proteomes" id="UP000053647"/>
    </source>
</evidence>
<protein>
    <recommendedName>
        <fullName evidence="1">NADP-dependent oxidoreductase domain-containing protein</fullName>
    </recommendedName>
</protein>
<dbReference type="Pfam" id="PF00248">
    <property type="entry name" value="Aldo_ket_red"/>
    <property type="match status" value="1"/>
</dbReference>
<feature type="non-terminal residue" evidence="2">
    <location>
        <position position="232"/>
    </location>
</feature>
<dbReference type="EMBL" id="KN819354">
    <property type="protein sequence ID" value="KIJ13195.1"/>
    <property type="molecule type" value="Genomic_DNA"/>
</dbReference>
<dbReference type="CDD" id="cd19071">
    <property type="entry name" value="AKR_AKR1-5-like"/>
    <property type="match status" value="1"/>
</dbReference>
<dbReference type="PROSITE" id="PS00063">
    <property type="entry name" value="ALDOKETO_REDUCTASE_3"/>
    <property type="match status" value="1"/>
</dbReference>
<dbReference type="OrthoDB" id="416253at2759"/>
<dbReference type="SUPFAM" id="SSF51430">
    <property type="entry name" value="NAD(P)-linked oxidoreductase"/>
    <property type="match status" value="1"/>
</dbReference>
<evidence type="ECO:0000313" key="2">
    <source>
        <dbReference type="EMBL" id="KIJ13195.1"/>
    </source>
</evidence>
<dbReference type="PANTHER" id="PTHR43827">
    <property type="entry name" value="2,5-DIKETO-D-GLUCONIC ACID REDUCTASE"/>
    <property type="match status" value="1"/>
</dbReference>
<dbReference type="HOGENOM" id="CLU_023205_0_1_1"/>
<dbReference type="Gene3D" id="3.20.20.100">
    <property type="entry name" value="NADP-dependent oxidoreductase domain"/>
    <property type="match status" value="1"/>
</dbReference>
<organism evidence="2 3">
    <name type="scientific">Paxillus involutus ATCC 200175</name>
    <dbReference type="NCBI Taxonomy" id="664439"/>
    <lineage>
        <taxon>Eukaryota</taxon>
        <taxon>Fungi</taxon>
        <taxon>Dikarya</taxon>
        <taxon>Basidiomycota</taxon>
        <taxon>Agaricomycotina</taxon>
        <taxon>Agaricomycetes</taxon>
        <taxon>Agaricomycetidae</taxon>
        <taxon>Boletales</taxon>
        <taxon>Paxilineae</taxon>
        <taxon>Paxillaceae</taxon>
        <taxon>Paxillus</taxon>
    </lineage>
</organism>
<reference evidence="2 3" key="1">
    <citation type="submission" date="2014-06" db="EMBL/GenBank/DDBJ databases">
        <authorList>
            <consortium name="DOE Joint Genome Institute"/>
            <person name="Kuo A."/>
            <person name="Kohler A."/>
            <person name="Nagy L.G."/>
            <person name="Floudas D."/>
            <person name="Copeland A."/>
            <person name="Barry K.W."/>
            <person name="Cichocki N."/>
            <person name="Veneault-Fourrey C."/>
            <person name="LaButti K."/>
            <person name="Lindquist E.A."/>
            <person name="Lipzen A."/>
            <person name="Lundell T."/>
            <person name="Morin E."/>
            <person name="Murat C."/>
            <person name="Sun H."/>
            <person name="Tunlid A."/>
            <person name="Henrissat B."/>
            <person name="Grigoriev I.V."/>
            <person name="Hibbett D.S."/>
            <person name="Martin F."/>
            <person name="Nordberg H.P."/>
            <person name="Cantor M.N."/>
            <person name="Hua S.X."/>
        </authorList>
    </citation>
    <scope>NUCLEOTIDE SEQUENCE [LARGE SCALE GENOMIC DNA]</scope>
    <source>
        <strain evidence="2 3">ATCC 200175</strain>
    </source>
</reference>
<dbReference type="InterPro" id="IPR036812">
    <property type="entry name" value="NAD(P)_OxRdtase_dom_sf"/>
</dbReference>
<dbReference type="PRINTS" id="PR00069">
    <property type="entry name" value="ALDKETRDTASE"/>
</dbReference>
<keyword evidence="3" id="KW-1185">Reference proteome</keyword>
<dbReference type="InterPro" id="IPR023210">
    <property type="entry name" value="NADP_OxRdtase_dom"/>
</dbReference>
<sequence>SARLYKNDVRPSGVDRSDIFITSKVWMQDFGTKKTKAAVADSIKNLGFGSCSSRPQELVSLLFDPEHATVTFTLRTAHGGKAVLLAAYKAPLDAKAAGQIRSVGVSNYSGKHIEEIRQEGLEMPVANQIELHPFSQQREIVDYDRKHGIVVQAYSPLVRGAMDDPVITQVVSNTCNKDSAQIVIRWSMQKGYVPLPKSSQPSRIISNGQVYNFNIVPEDMAKLDSLERGSRG</sequence>
<dbReference type="GO" id="GO:0016491">
    <property type="term" value="F:oxidoreductase activity"/>
    <property type="evidence" value="ECO:0007669"/>
    <property type="project" value="InterPro"/>
</dbReference>
<reference evidence="3" key="2">
    <citation type="submission" date="2015-01" db="EMBL/GenBank/DDBJ databases">
        <title>Evolutionary Origins and Diversification of the Mycorrhizal Mutualists.</title>
        <authorList>
            <consortium name="DOE Joint Genome Institute"/>
            <consortium name="Mycorrhizal Genomics Consortium"/>
            <person name="Kohler A."/>
            <person name="Kuo A."/>
            <person name="Nagy L.G."/>
            <person name="Floudas D."/>
            <person name="Copeland A."/>
            <person name="Barry K.W."/>
            <person name="Cichocki N."/>
            <person name="Veneault-Fourrey C."/>
            <person name="LaButti K."/>
            <person name="Lindquist E.A."/>
            <person name="Lipzen A."/>
            <person name="Lundell T."/>
            <person name="Morin E."/>
            <person name="Murat C."/>
            <person name="Riley R."/>
            <person name="Ohm R."/>
            <person name="Sun H."/>
            <person name="Tunlid A."/>
            <person name="Henrissat B."/>
            <person name="Grigoriev I.V."/>
            <person name="Hibbett D.S."/>
            <person name="Martin F."/>
        </authorList>
    </citation>
    <scope>NUCLEOTIDE SEQUENCE [LARGE SCALE GENOMIC DNA]</scope>
    <source>
        <strain evidence="3">ATCC 200175</strain>
    </source>
</reference>
<accession>A0A0C9TCC5</accession>
<gene>
    <name evidence="2" type="ORF">PAXINDRAFT_39867</name>
</gene>
<name>A0A0C9TCC5_PAXIN</name>
<dbReference type="PANTHER" id="PTHR43827:SF13">
    <property type="entry name" value="ALDO_KETO REDUCTASE FAMILY PROTEIN"/>
    <property type="match status" value="1"/>
</dbReference>
<feature type="non-terminal residue" evidence="2">
    <location>
        <position position="1"/>
    </location>
</feature>
<dbReference type="InterPro" id="IPR020471">
    <property type="entry name" value="AKR"/>
</dbReference>
<feature type="domain" description="NADP-dependent oxidoreductase" evidence="1">
    <location>
        <begin position="12"/>
        <end position="227"/>
    </location>
</feature>
<dbReference type="InterPro" id="IPR018170">
    <property type="entry name" value="Aldo/ket_reductase_CS"/>
</dbReference>
<proteinExistence type="predicted"/>
<evidence type="ECO:0000259" key="1">
    <source>
        <dbReference type="Pfam" id="PF00248"/>
    </source>
</evidence>